<protein>
    <submittedName>
        <fullName evidence="2">Signal recognition particle-docking protein FtsY</fullName>
    </submittedName>
</protein>
<feature type="compositionally biased region" description="Basic and acidic residues" evidence="1">
    <location>
        <begin position="1"/>
        <end position="10"/>
    </location>
</feature>
<sequence length="33" mass="3738">LNKDLEEVPPERMQLAEIPPEQPPTGPKTLEQL</sequence>
<evidence type="ECO:0000313" key="2">
    <source>
        <dbReference type="WBParaSite" id="ASIM_0000839601-mRNA-1"/>
    </source>
</evidence>
<accession>A0A0M3JL68</accession>
<name>A0A0M3JL68_ANISI</name>
<dbReference type="AlphaFoldDB" id="A0A0M3JL68"/>
<feature type="region of interest" description="Disordered" evidence="1">
    <location>
        <begin position="1"/>
        <end position="33"/>
    </location>
</feature>
<proteinExistence type="predicted"/>
<reference evidence="2" key="1">
    <citation type="submission" date="2017-02" db="UniProtKB">
        <authorList>
            <consortium name="WormBaseParasite"/>
        </authorList>
    </citation>
    <scope>IDENTIFICATION</scope>
</reference>
<organism evidence="2">
    <name type="scientific">Anisakis simplex</name>
    <name type="common">Herring worm</name>
    <dbReference type="NCBI Taxonomy" id="6269"/>
    <lineage>
        <taxon>Eukaryota</taxon>
        <taxon>Metazoa</taxon>
        <taxon>Ecdysozoa</taxon>
        <taxon>Nematoda</taxon>
        <taxon>Chromadorea</taxon>
        <taxon>Rhabditida</taxon>
        <taxon>Spirurina</taxon>
        <taxon>Ascaridomorpha</taxon>
        <taxon>Ascaridoidea</taxon>
        <taxon>Anisakidae</taxon>
        <taxon>Anisakis</taxon>
        <taxon>Anisakis simplex complex</taxon>
    </lineage>
</organism>
<dbReference type="WBParaSite" id="ASIM_0000839601-mRNA-1">
    <property type="protein sequence ID" value="ASIM_0000839601-mRNA-1"/>
    <property type="gene ID" value="ASIM_0000839601"/>
</dbReference>
<evidence type="ECO:0000256" key="1">
    <source>
        <dbReference type="SAM" id="MobiDB-lite"/>
    </source>
</evidence>